<dbReference type="Gene3D" id="3.90.740.10">
    <property type="entry name" value="Valyl/Leucyl/Isoleucyl-tRNA synthetase, editing domain"/>
    <property type="match status" value="1"/>
</dbReference>
<keyword evidence="4" id="KW-0547">Nucleotide-binding</keyword>
<dbReference type="InterPro" id="IPR025709">
    <property type="entry name" value="Leu_tRNA-synth_edit"/>
</dbReference>
<proteinExistence type="inferred from homology"/>
<evidence type="ECO:0000256" key="1">
    <source>
        <dbReference type="ARBA" id="ARBA00005594"/>
    </source>
</evidence>
<dbReference type="InterPro" id="IPR015413">
    <property type="entry name" value="Methionyl/Leucyl_tRNA_Synth"/>
</dbReference>
<dbReference type="InterPro" id="IPR002302">
    <property type="entry name" value="Leu-tRNA-ligase"/>
</dbReference>
<gene>
    <name evidence="10" type="ORF">METZ01_LOCUS177935</name>
</gene>
<dbReference type="GO" id="GO:0005524">
    <property type="term" value="F:ATP binding"/>
    <property type="evidence" value="ECO:0007669"/>
    <property type="project" value="UniProtKB-KW"/>
</dbReference>
<dbReference type="GO" id="GO:0004823">
    <property type="term" value="F:leucine-tRNA ligase activity"/>
    <property type="evidence" value="ECO:0007669"/>
    <property type="project" value="UniProtKB-EC"/>
</dbReference>
<dbReference type="EMBL" id="UINC01034359">
    <property type="protein sequence ID" value="SVB25081.1"/>
    <property type="molecule type" value="Genomic_DNA"/>
</dbReference>
<name>A0A382CHG4_9ZZZZ</name>
<evidence type="ECO:0000256" key="4">
    <source>
        <dbReference type="ARBA" id="ARBA00022741"/>
    </source>
</evidence>
<dbReference type="PRINTS" id="PR00985">
    <property type="entry name" value="TRNASYNTHLEU"/>
</dbReference>
<dbReference type="AlphaFoldDB" id="A0A382CHG4"/>
<organism evidence="10">
    <name type="scientific">marine metagenome</name>
    <dbReference type="NCBI Taxonomy" id="408172"/>
    <lineage>
        <taxon>unclassified sequences</taxon>
        <taxon>metagenomes</taxon>
        <taxon>ecological metagenomes</taxon>
    </lineage>
</organism>
<protein>
    <recommendedName>
        <fullName evidence="2">leucine--tRNA ligase</fullName>
        <ecNumber evidence="2">6.1.1.4</ecNumber>
    </recommendedName>
</protein>
<dbReference type="Gene3D" id="3.40.50.620">
    <property type="entry name" value="HUPs"/>
    <property type="match status" value="1"/>
</dbReference>
<dbReference type="InterPro" id="IPR014729">
    <property type="entry name" value="Rossmann-like_a/b/a_fold"/>
</dbReference>
<feature type="domain" description="Methionyl/Leucyl tRNA synthetase" evidence="8">
    <location>
        <begin position="2"/>
        <end position="133"/>
    </location>
</feature>
<evidence type="ECO:0000256" key="6">
    <source>
        <dbReference type="ARBA" id="ARBA00022917"/>
    </source>
</evidence>
<keyword evidence="7" id="KW-0030">Aminoacyl-tRNA synthetase</keyword>
<dbReference type="GO" id="GO:0006429">
    <property type="term" value="P:leucyl-tRNA aminoacylation"/>
    <property type="evidence" value="ECO:0007669"/>
    <property type="project" value="InterPro"/>
</dbReference>
<evidence type="ECO:0000259" key="8">
    <source>
        <dbReference type="Pfam" id="PF09334"/>
    </source>
</evidence>
<keyword evidence="6" id="KW-0648">Protein biosynthesis</keyword>
<dbReference type="PANTHER" id="PTHR43740">
    <property type="entry name" value="LEUCYL-TRNA SYNTHETASE"/>
    <property type="match status" value="1"/>
</dbReference>
<dbReference type="FunFam" id="3.40.50.620:FF:000003">
    <property type="entry name" value="Leucine--tRNA ligase"/>
    <property type="match status" value="1"/>
</dbReference>
<accession>A0A382CHG4</accession>
<dbReference type="SUPFAM" id="SSF52374">
    <property type="entry name" value="Nucleotidylyl transferase"/>
    <property type="match status" value="1"/>
</dbReference>
<dbReference type="CDD" id="cd00812">
    <property type="entry name" value="LeuRS_core"/>
    <property type="match status" value="1"/>
</dbReference>
<dbReference type="GO" id="GO:0002161">
    <property type="term" value="F:aminoacyl-tRNA deacylase activity"/>
    <property type="evidence" value="ECO:0007669"/>
    <property type="project" value="InterPro"/>
</dbReference>
<evidence type="ECO:0000256" key="3">
    <source>
        <dbReference type="ARBA" id="ARBA00022598"/>
    </source>
</evidence>
<dbReference type="Pfam" id="PF13603">
    <property type="entry name" value="tRNA-synt_1_2"/>
    <property type="match status" value="1"/>
</dbReference>
<feature type="non-terminal residue" evidence="10">
    <location>
        <position position="264"/>
    </location>
</feature>
<dbReference type="PANTHER" id="PTHR43740:SF2">
    <property type="entry name" value="LEUCINE--TRNA LIGASE, MITOCHONDRIAL"/>
    <property type="match status" value="1"/>
</dbReference>
<evidence type="ECO:0000256" key="5">
    <source>
        <dbReference type="ARBA" id="ARBA00022840"/>
    </source>
</evidence>
<evidence type="ECO:0000313" key="10">
    <source>
        <dbReference type="EMBL" id="SVB25081.1"/>
    </source>
</evidence>
<dbReference type="EC" id="6.1.1.4" evidence="2"/>
<keyword evidence="5" id="KW-0067">ATP-binding</keyword>
<evidence type="ECO:0000256" key="7">
    <source>
        <dbReference type="ARBA" id="ARBA00023146"/>
    </source>
</evidence>
<evidence type="ECO:0000259" key="9">
    <source>
        <dbReference type="Pfam" id="PF13603"/>
    </source>
</evidence>
<dbReference type="SUPFAM" id="SSF50677">
    <property type="entry name" value="ValRS/IleRS/LeuRS editing domain"/>
    <property type="match status" value="1"/>
</dbReference>
<dbReference type="Pfam" id="PF09334">
    <property type="entry name" value="tRNA-synt_1g"/>
    <property type="match status" value="1"/>
</dbReference>
<sequence>MFPYPSGSAHMGHVRNYTIGDAISRFQRLLGKNVLQPMGWDAFGLPAENAAIENNIQPADWTRQNIENMKSQFKSMGFAYDWKRELATCDPDYYKWEQWFFIEMLNKGLAYQEEAEVNWDPVEETVLANEQVEDGKGWRSGANIERKKLKQWFLRITDYAEEILQETNNLNGWPEKVKTMQKNWIGKSEGMEFLFNFEDKRTPISVFTTRPDTIMGVTFLAISGDHPITLELKKENEDIRKFVKKINSIKLSEAELVKQEKLGI</sequence>
<reference evidence="10" key="1">
    <citation type="submission" date="2018-05" db="EMBL/GenBank/DDBJ databases">
        <authorList>
            <person name="Lanie J.A."/>
            <person name="Ng W.-L."/>
            <person name="Kazmierczak K.M."/>
            <person name="Andrzejewski T.M."/>
            <person name="Davidsen T.M."/>
            <person name="Wayne K.J."/>
            <person name="Tettelin H."/>
            <person name="Glass J.I."/>
            <person name="Rusch D."/>
            <person name="Podicherti R."/>
            <person name="Tsui H.-C.T."/>
            <person name="Winkler M.E."/>
        </authorList>
    </citation>
    <scope>NUCLEOTIDE SEQUENCE</scope>
</reference>
<dbReference type="InterPro" id="IPR009008">
    <property type="entry name" value="Val/Leu/Ile-tRNA-synth_edit"/>
</dbReference>
<dbReference type="GO" id="GO:0005737">
    <property type="term" value="C:cytoplasm"/>
    <property type="evidence" value="ECO:0007669"/>
    <property type="project" value="UniProtKB-ARBA"/>
</dbReference>
<keyword evidence="3" id="KW-0436">Ligase</keyword>
<evidence type="ECO:0000256" key="2">
    <source>
        <dbReference type="ARBA" id="ARBA00013164"/>
    </source>
</evidence>
<feature type="domain" description="Leucyl-tRNA synthetase editing" evidence="9">
    <location>
        <begin position="182"/>
        <end position="264"/>
    </location>
</feature>
<comment type="similarity">
    <text evidence="1">Belongs to the class-I aminoacyl-tRNA synthetase family.</text>
</comment>